<feature type="compositionally biased region" description="Basic and acidic residues" evidence="5">
    <location>
        <begin position="1"/>
        <end position="38"/>
    </location>
</feature>
<sequence>MSENDKDKDKTELESEKTEHESELEPKAESEVEAEAKAEAAAADDAEEPGGTSQGGSPYGDPAYSEHDDVPVREPEAGEAAAAGAGDAGPGQPDEDEADGELYGLLAEFDSPGALIAAATKVRDAGYQNWDCYSPFPVHGLDPAMGIKRTILPWIVFAVGLCGLGGGLLLQFWTNAVDWPWIVSGKPFFSLPANIPITFEATILLSVFASFFGMWGLNKLPQPWHPFFKKERFLRATDDRFFIGIEAADKSFQRGKTQALLETSGALAVETCYVSRDPATRKVPRPVMAFIIISCVAALIPFALVAKARATHSSTPRVHVWSDMDFQPKGLTQTASVVFANGRTSRQPVAGTVALGQLDTDDLFFKGLANNAWSPVFPPQMPMNAATLERGRERFGIYCQPCHGASGDGNGMIHQRSLQLGRSVRGWVQPTNLHQSSVVRQPHGQLFNTITNGIRNMPGYAAQIPPADRWAIVLYVRALQRSQNASIDDVPADQRQQIR</sequence>
<evidence type="ECO:0000313" key="9">
    <source>
        <dbReference type="Proteomes" id="UP000001880"/>
    </source>
</evidence>
<evidence type="ECO:0000256" key="1">
    <source>
        <dbReference type="ARBA" id="ARBA00022617"/>
    </source>
</evidence>
<keyword evidence="6" id="KW-0472">Membrane</keyword>
<dbReference type="InterPro" id="IPR009056">
    <property type="entry name" value="Cyt_c-like_dom"/>
</dbReference>
<dbReference type="AlphaFoldDB" id="D0LJA5"/>
<evidence type="ECO:0000313" key="8">
    <source>
        <dbReference type="EMBL" id="ACY14952.1"/>
    </source>
</evidence>
<feature type="region of interest" description="Disordered" evidence="5">
    <location>
        <begin position="1"/>
        <end position="98"/>
    </location>
</feature>
<reference evidence="8 9" key="1">
    <citation type="journal article" date="2010" name="Stand. Genomic Sci.">
        <title>Complete genome sequence of Haliangium ochraceum type strain (SMP-2).</title>
        <authorList>
            <consortium name="US DOE Joint Genome Institute (JGI-PGF)"/>
            <person name="Ivanova N."/>
            <person name="Daum C."/>
            <person name="Lang E."/>
            <person name="Abt B."/>
            <person name="Kopitz M."/>
            <person name="Saunders E."/>
            <person name="Lapidus A."/>
            <person name="Lucas S."/>
            <person name="Glavina Del Rio T."/>
            <person name="Nolan M."/>
            <person name="Tice H."/>
            <person name="Copeland A."/>
            <person name="Cheng J.F."/>
            <person name="Chen F."/>
            <person name="Bruce D."/>
            <person name="Goodwin L."/>
            <person name="Pitluck S."/>
            <person name="Mavromatis K."/>
            <person name="Pati A."/>
            <person name="Mikhailova N."/>
            <person name="Chen A."/>
            <person name="Palaniappan K."/>
            <person name="Land M."/>
            <person name="Hauser L."/>
            <person name="Chang Y.J."/>
            <person name="Jeffries C.D."/>
            <person name="Detter J.C."/>
            <person name="Brettin T."/>
            <person name="Rohde M."/>
            <person name="Goker M."/>
            <person name="Bristow J."/>
            <person name="Markowitz V."/>
            <person name="Eisen J.A."/>
            <person name="Hugenholtz P."/>
            <person name="Kyrpides N.C."/>
            <person name="Klenk H.P."/>
        </authorList>
    </citation>
    <scope>NUCLEOTIDE SEQUENCE [LARGE SCALE GENOMIC DNA]</scope>
    <source>
        <strain evidence="9">DSM 14365 / CIP 107738 / JCM 11303 / AJ 13395 / SMP-2</strain>
    </source>
</reference>
<feature type="transmembrane region" description="Helical" evidence="6">
    <location>
        <begin position="287"/>
        <end position="306"/>
    </location>
</feature>
<feature type="domain" description="Cytochrome c" evidence="7">
    <location>
        <begin position="386"/>
        <end position="480"/>
    </location>
</feature>
<dbReference type="InterPro" id="IPR021776">
    <property type="entry name" value="ActD"/>
</dbReference>
<dbReference type="Pfam" id="PF11821">
    <property type="entry name" value="ActD"/>
    <property type="match status" value="1"/>
</dbReference>
<dbReference type="Proteomes" id="UP000001880">
    <property type="component" value="Chromosome"/>
</dbReference>
<name>D0LJA5_HALO1</name>
<dbReference type="HOGENOM" id="CLU_606745_0_0_7"/>
<keyword evidence="3 4" id="KW-0408">Iron</keyword>
<dbReference type="EMBL" id="CP001804">
    <property type="protein sequence ID" value="ACY14952.1"/>
    <property type="molecule type" value="Genomic_DNA"/>
</dbReference>
<evidence type="ECO:0000256" key="6">
    <source>
        <dbReference type="SAM" id="Phobius"/>
    </source>
</evidence>
<dbReference type="InterPro" id="IPR036909">
    <property type="entry name" value="Cyt_c-like_dom_sf"/>
</dbReference>
<evidence type="ECO:0000259" key="7">
    <source>
        <dbReference type="PROSITE" id="PS51007"/>
    </source>
</evidence>
<dbReference type="PANTHER" id="PTHR40394">
    <property type="entry name" value="LIPOPROTEIN-RELATED"/>
    <property type="match status" value="1"/>
</dbReference>
<dbReference type="PROSITE" id="PS51007">
    <property type="entry name" value="CYTC"/>
    <property type="match status" value="1"/>
</dbReference>
<evidence type="ECO:0000256" key="2">
    <source>
        <dbReference type="ARBA" id="ARBA00022723"/>
    </source>
</evidence>
<dbReference type="GO" id="GO:0046872">
    <property type="term" value="F:metal ion binding"/>
    <property type="evidence" value="ECO:0007669"/>
    <property type="project" value="UniProtKB-KW"/>
</dbReference>
<dbReference type="RefSeq" id="WP_012827560.1">
    <property type="nucleotide sequence ID" value="NC_013440.1"/>
</dbReference>
<dbReference type="GO" id="GO:0009055">
    <property type="term" value="F:electron transfer activity"/>
    <property type="evidence" value="ECO:0007669"/>
    <property type="project" value="InterPro"/>
</dbReference>
<dbReference type="KEGG" id="hoh:Hoch_2415"/>
<dbReference type="STRING" id="502025.Hoch_2415"/>
<keyword evidence="9" id="KW-1185">Reference proteome</keyword>
<keyword evidence="1 4" id="KW-0349">Heme</keyword>
<dbReference type="SUPFAM" id="SSF46626">
    <property type="entry name" value="Cytochrome c"/>
    <property type="match status" value="1"/>
</dbReference>
<keyword evidence="6" id="KW-1133">Transmembrane helix</keyword>
<accession>D0LJA5</accession>
<organism evidence="8 9">
    <name type="scientific">Haliangium ochraceum (strain DSM 14365 / JCM 11303 / SMP-2)</name>
    <dbReference type="NCBI Taxonomy" id="502025"/>
    <lineage>
        <taxon>Bacteria</taxon>
        <taxon>Pseudomonadati</taxon>
        <taxon>Myxococcota</taxon>
        <taxon>Polyangia</taxon>
        <taxon>Haliangiales</taxon>
        <taxon>Kofleriaceae</taxon>
        <taxon>Haliangium</taxon>
    </lineage>
</organism>
<evidence type="ECO:0000256" key="3">
    <source>
        <dbReference type="ARBA" id="ARBA00023004"/>
    </source>
</evidence>
<dbReference type="OrthoDB" id="9773456at2"/>
<gene>
    <name evidence="8" type="ordered locus">Hoch_2415</name>
</gene>
<dbReference type="Pfam" id="PF13442">
    <property type="entry name" value="Cytochrome_CBB3"/>
    <property type="match status" value="1"/>
</dbReference>
<dbReference type="eggNOG" id="COG2010">
    <property type="taxonomic scope" value="Bacteria"/>
</dbReference>
<dbReference type="PANTHER" id="PTHR40394:SF2">
    <property type="entry name" value="QUINOL:CYTOCHROME C OXIDOREDUCTASE MEMBRANE PROTEIN"/>
    <property type="match status" value="1"/>
</dbReference>
<evidence type="ECO:0000256" key="5">
    <source>
        <dbReference type="SAM" id="MobiDB-lite"/>
    </source>
</evidence>
<evidence type="ECO:0000256" key="4">
    <source>
        <dbReference type="PROSITE-ProRule" id="PRU00433"/>
    </source>
</evidence>
<feature type="transmembrane region" description="Helical" evidence="6">
    <location>
        <begin position="193"/>
        <end position="217"/>
    </location>
</feature>
<keyword evidence="6" id="KW-0812">Transmembrane</keyword>
<dbReference type="Gene3D" id="1.10.760.10">
    <property type="entry name" value="Cytochrome c-like domain"/>
    <property type="match status" value="1"/>
</dbReference>
<keyword evidence="2 4" id="KW-0479">Metal-binding</keyword>
<protein>
    <recommendedName>
        <fullName evidence="7">Cytochrome c domain-containing protein</fullName>
    </recommendedName>
</protein>
<feature type="compositionally biased region" description="Basic and acidic residues" evidence="5">
    <location>
        <begin position="64"/>
        <end position="76"/>
    </location>
</feature>
<dbReference type="GO" id="GO:0020037">
    <property type="term" value="F:heme binding"/>
    <property type="evidence" value="ECO:0007669"/>
    <property type="project" value="InterPro"/>
</dbReference>
<feature type="transmembrane region" description="Helical" evidence="6">
    <location>
        <begin position="151"/>
        <end position="173"/>
    </location>
</feature>
<proteinExistence type="predicted"/>